<sequence length="275" mass="31067">MGAPLSGIGPDNRLPSEVGPPYTLHFRIKYYSSEPNNLHEEFTRYLFVLQLRQDILSGKPKITKMDFKKSKLTLVVVEDDEQVTILQPNKIVAQYDEHNRMSHQLKNQSKQSCEGSTTVPQYHPNIHPGPPHWHPHTPVNVSYPLNNTDLHQFNIEENGGAPFTTKMSGRHHHHHHRHHHHHSNYGVIVPDSKDIVSGVPNPNKLSSGLPLLYDNTSSHLKKMEVETVKVVGPWPALHININKPKPCETKSGDVKAIDVNGKTTIDFIAARISRV</sequence>
<feature type="region of interest" description="Disordered" evidence="1">
    <location>
        <begin position="155"/>
        <end position="185"/>
    </location>
</feature>
<accession>M7BHC4</accession>
<evidence type="ECO:0000313" key="2">
    <source>
        <dbReference type="EMBL" id="EMP36604.1"/>
    </source>
</evidence>
<dbReference type="PANTHER" id="PTHR23280">
    <property type="entry name" value="4.1 G PROTEIN"/>
    <property type="match status" value="1"/>
</dbReference>
<evidence type="ECO:0000256" key="1">
    <source>
        <dbReference type="SAM" id="MobiDB-lite"/>
    </source>
</evidence>
<dbReference type="EMBL" id="KB524583">
    <property type="protein sequence ID" value="EMP36604.1"/>
    <property type="molecule type" value="Genomic_DNA"/>
</dbReference>
<dbReference type="SUPFAM" id="SSF47031">
    <property type="entry name" value="Second domain of FERM"/>
    <property type="match status" value="1"/>
</dbReference>
<organism evidence="2 3">
    <name type="scientific">Chelonia mydas</name>
    <name type="common">Green sea-turtle</name>
    <name type="synonym">Chelonia agassizi</name>
    <dbReference type="NCBI Taxonomy" id="8469"/>
    <lineage>
        <taxon>Eukaryota</taxon>
        <taxon>Metazoa</taxon>
        <taxon>Chordata</taxon>
        <taxon>Craniata</taxon>
        <taxon>Vertebrata</taxon>
        <taxon>Euteleostomi</taxon>
        <taxon>Archelosauria</taxon>
        <taxon>Testudinata</taxon>
        <taxon>Testudines</taxon>
        <taxon>Cryptodira</taxon>
        <taxon>Durocryptodira</taxon>
        <taxon>Americhelydia</taxon>
        <taxon>Chelonioidea</taxon>
        <taxon>Cheloniidae</taxon>
        <taxon>Chelonia</taxon>
    </lineage>
</organism>
<proteinExistence type="predicted"/>
<gene>
    <name evidence="2" type="ORF">UY3_06227</name>
</gene>
<reference evidence="3" key="1">
    <citation type="journal article" date="2013" name="Nat. Genet.">
        <title>The draft genomes of soft-shell turtle and green sea turtle yield insights into the development and evolution of the turtle-specific body plan.</title>
        <authorList>
            <person name="Wang Z."/>
            <person name="Pascual-Anaya J."/>
            <person name="Zadissa A."/>
            <person name="Li W."/>
            <person name="Niimura Y."/>
            <person name="Huang Z."/>
            <person name="Li C."/>
            <person name="White S."/>
            <person name="Xiong Z."/>
            <person name="Fang D."/>
            <person name="Wang B."/>
            <person name="Ming Y."/>
            <person name="Chen Y."/>
            <person name="Zheng Y."/>
            <person name="Kuraku S."/>
            <person name="Pignatelli M."/>
            <person name="Herrero J."/>
            <person name="Beal K."/>
            <person name="Nozawa M."/>
            <person name="Li Q."/>
            <person name="Wang J."/>
            <person name="Zhang H."/>
            <person name="Yu L."/>
            <person name="Shigenobu S."/>
            <person name="Wang J."/>
            <person name="Liu J."/>
            <person name="Flicek P."/>
            <person name="Searle S."/>
            <person name="Wang J."/>
            <person name="Kuratani S."/>
            <person name="Yin Y."/>
            <person name="Aken B."/>
            <person name="Zhang G."/>
            <person name="Irie N."/>
        </authorList>
    </citation>
    <scope>NUCLEOTIDE SEQUENCE [LARGE SCALE GENOMIC DNA]</scope>
</reference>
<dbReference type="AlphaFoldDB" id="M7BHC4"/>
<dbReference type="GO" id="GO:0031032">
    <property type="term" value="P:actomyosin structure organization"/>
    <property type="evidence" value="ECO:0007669"/>
    <property type="project" value="TreeGrafter"/>
</dbReference>
<dbReference type="eggNOG" id="KOG3530">
    <property type="taxonomic scope" value="Eukaryota"/>
</dbReference>
<keyword evidence="3" id="KW-1185">Reference proteome</keyword>
<name>M7BHC4_CHEMY</name>
<dbReference type="InterPro" id="IPR035963">
    <property type="entry name" value="FERM_2"/>
</dbReference>
<dbReference type="GO" id="GO:0005856">
    <property type="term" value="C:cytoskeleton"/>
    <property type="evidence" value="ECO:0007669"/>
    <property type="project" value="TreeGrafter"/>
</dbReference>
<dbReference type="Proteomes" id="UP000031443">
    <property type="component" value="Unassembled WGS sequence"/>
</dbReference>
<dbReference type="STRING" id="8469.M7BHC4"/>
<feature type="compositionally biased region" description="Polar residues" evidence="1">
    <location>
        <begin position="106"/>
        <end position="120"/>
    </location>
</feature>
<evidence type="ECO:0000313" key="3">
    <source>
        <dbReference type="Proteomes" id="UP000031443"/>
    </source>
</evidence>
<feature type="compositionally biased region" description="Basic residues" evidence="1">
    <location>
        <begin position="168"/>
        <end position="183"/>
    </location>
</feature>
<dbReference type="PANTHER" id="PTHR23280:SF18">
    <property type="entry name" value="BAND 4.1-LIKE PROTEIN 4B"/>
    <property type="match status" value="1"/>
</dbReference>
<feature type="region of interest" description="Disordered" evidence="1">
    <location>
        <begin position="106"/>
        <end position="140"/>
    </location>
</feature>
<protein>
    <submittedName>
        <fullName evidence="2">Band 4.1-like protein 4B</fullName>
    </submittedName>
</protein>
<dbReference type="Gene3D" id="1.20.80.60">
    <property type="match status" value="1"/>
</dbReference>